<dbReference type="GO" id="GO:0005829">
    <property type="term" value="C:cytosol"/>
    <property type="evidence" value="ECO:0007669"/>
    <property type="project" value="TreeGrafter"/>
</dbReference>
<evidence type="ECO:0000256" key="6">
    <source>
        <dbReference type="ARBA" id="ARBA00022806"/>
    </source>
</evidence>
<dbReference type="InterPro" id="IPR007692">
    <property type="entry name" value="DNA_helicase_DnaB"/>
</dbReference>
<dbReference type="EC" id="5.6.2.3" evidence="10"/>
<accession>A0A644XBS5</accession>
<keyword evidence="3" id="KW-0235">DNA replication</keyword>
<keyword evidence="5 13" id="KW-0378">Hydrolase</keyword>
<dbReference type="SUPFAM" id="SSF52540">
    <property type="entry name" value="P-loop containing nucleoside triphosphate hydrolases"/>
    <property type="match status" value="1"/>
</dbReference>
<keyword evidence="7" id="KW-0067">ATP-binding</keyword>
<dbReference type="CDD" id="cd00984">
    <property type="entry name" value="DnaB_C"/>
    <property type="match status" value="1"/>
</dbReference>
<dbReference type="Gene3D" id="1.10.860.10">
    <property type="entry name" value="DNAb Helicase, Chain A"/>
    <property type="match status" value="1"/>
</dbReference>
<dbReference type="InterPro" id="IPR003593">
    <property type="entry name" value="AAA+_ATPase"/>
</dbReference>
<evidence type="ECO:0000256" key="1">
    <source>
        <dbReference type="ARBA" id="ARBA00008428"/>
    </source>
</evidence>
<keyword evidence="4" id="KW-0547">Nucleotide-binding</keyword>
<dbReference type="Pfam" id="PF00772">
    <property type="entry name" value="DnaB"/>
    <property type="match status" value="1"/>
</dbReference>
<keyword evidence="6 13" id="KW-0347">Helicase</keyword>
<keyword evidence="9" id="KW-0413">Isomerase</keyword>
<comment type="similarity">
    <text evidence="1">Belongs to the helicase family. DnaB subfamily.</text>
</comment>
<evidence type="ECO:0000256" key="11">
    <source>
        <dbReference type="ARBA" id="ARBA00048954"/>
    </source>
</evidence>
<comment type="catalytic activity">
    <reaction evidence="11">
        <text>ATP + H2O = ADP + phosphate + H(+)</text>
        <dbReference type="Rhea" id="RHEA:13065"/>
        <dbReference type="ChEBI" id="CHEBI:15377"/>
        <dbReference type="ChEBI" id="CHEBI:15378"/>
        <dbReference type="ChEBI" id="CHEBI:30616"/>
        <dbReference type="ChEBI" id="CHEBI:43474"/>
        <dbReference type="ChEBI" id="CHEBI:456216"/>
        <dbReference type="EC" id="5.6.2.3"/>
    </reaction>
</comment>
<dbReference type="InterPro" id="IPR027417">
    <property type="entry name" value="P-loop_NTPase"/>
</dbReference>
<dbReference type="GO" id="GO:0006269">
    <property type="term" value="P:DNA replication, synthesis of primer"/>
    <property type="evidence" value="ECO:0007669"/>
    <property type="project" value="UniProtKB-KW"/>
</dbReference>
<evidence type="ECO:0000256" key="7">
    <source>
        <dbReference type="ARBA" id="ARBA00022840"/>
    </source>
</evidence>
<evidence type="ECO:0000256" key="3">
    <source>
        <dbReference type="ARBA" id="ARBA00022705"/>
    </source>
</evidence>
<evidence type="ECO:0000256" key="9">
    <source>
        <dbReference type="ARBA" id="ARBA00023235"/>
    </source>
</evidence>
<dbReference type="AlphaFoldDB" id="A0A644XBS5"/>
<evidence type="ECO:0000313" key="13">
    <source>
        <dbReference type="EMBL" id="MPM13660.1"/>
    </source>
</evidence>
<dbReference type="GO" id="GO:0005524">
    <property type="term" value="F:ATP binding"/>
    <property type="evidence" value="ECO:0007669"/>
    <property type="project" value="UniProtKB-KW"/>
</dbReference>
<keyword evidence="2" id="KW-0639">Primosome</keyword>
<dbReference type="InterPro" id="IPR007694">
    <property type="entry name" value="DNA_helicase_DnaB-like_C"/>
</dbReference>
<dbReference type="GO" id="GO:0003677">
    <property type="term" value="F:DNA binding"/>
    <property type="evidence" value="ECO:0007669"/>
    <property type="project" value="UniProtKB-KW"/>
</dbReference>
<keyword evidence="8" id="KW-0238">DNA-binding</keyword>
<dbReference type="PROSITE" id="PS51199">
    <property type="entry name" value="SF4_HELICASE"/>
    <property type="match status" value="1"/>
</dbReference>
<dbReference type="Gene3D" id="3.40.50.300">
    <property type="entry name" value="P-loop containing nucleotide triphosphate hydrolases"/>
    <property type="match status" value="1"/>
</dbReference>
<protein>
    <recommendedName>
        <fullName evidence="10">DNA 5'-3' helicase</fullName>
        <ecNumber evidence="10">5.6.2.3</ecNumber>
    </recommendedName>
</protein>
<dbReference type="SUPFAM" id="SSF48024">
    <property type="entry name" value="N-terminal domain of DnaB helicase"/>
    <property type="match status" value="1"/>
</dbReference>
<dbReference type="NCBIfam" id="TIGR00665">
    <property type="entry name" value="DnaB"/>
    <property type="match status" value="1"/>
</dbReference>
<sequence>MNVTGDILRRMPYSMEAEQSVLGAVLVSPALMPRAAQMLRPSDFYLRQNAEVYEAMYEMFTASETIDVVTVLEKMKALGTYAEGTTAAYLVTLAEFVPATANMEKYASIVLDKSLVRQLIAAATEIAESCYAETDAFPVLLDRGEQLLYELRGGRSTGEIRPISEIVDEAYLRLSELAQLGGKLSGISCGYHRIDKLVGGLNKSDLILLAARPGVGKTAFALNIARHVAVTEKKPVAIFSLEMSDVQLVFRMFSNEASIDGSRLRVGDIATGSEEWAALAEAADILGSSHMKIDDSAGTTVAEMKGKLRRERELGLVIVDYLQLMRSGTRTDNRTQEVAEISRSLKIMAKELGVPILALSQLNRSPEARKDKKPMLSDLRESGSIEQDADIVMFLYHDEDNPEEKGLIHCSVAKNRHGATGLIDFGWRGEFTRFTELEKNREES</sequence>
<dbReference type="GO" id="GO:0016887">
    <property type="term" value="F:ATP hydrolysis activity"/>
    <property type="evidence" value="ECO:0007669"/>
    <property type="project" value="RHEA"/>
</dbReference>
<evidence type="ECO:0000256" key="10">
    <source>
        <dbReference type="ARBA" id="ARBA00044969"/>
    </source>
</evidence>
<dbReference type="Pfam" id="PF03796">
    <property type="entry name" value="DnaB_C"/>
    <property type="match status" value="1"/>
</dbReference>
<evidence type="ECO:0000256" key="4">
    <source>
        <dbReference type="ARBA" id="ARBA00022741"/>
    </source>
</evidence>
<dbReference type="PANTHER" id="PTHR30153">
    <property type="entry name" value="REPLICATIVE DNA HELICASE DNAB"/>
    <property type="match status" value="1"/>
</dbReference>
<dbReference type="PANTHER" id="PTHR30153:SF2">
    <property type="entry name" value="REPLICATIVE DNA HELICASE"/>
    <property type="match status" value="1"/>
</dbReference>
<evidence type="ECO:0000256" key="5">
    <source>
        <dbReference type="ARBA" id="ARBA00022801"/>
    </source>
</evidence>
<feature type="domain" description="SF4 helicase" evidence="12">
    <location>
        <begin position="180"/>
        <end position="441"/>
    </location>
</feature>
<dbReference type="SMART" id="SM00382">
    <property type="entry name" value="AAA"/>
    <property type="match status" value="1"/>
</dbReference>
<evidence type="ECO:0000256" key="2">
    <source>
        <dbReference type="ARBA" id="ARBA00022515"/>
    </source>
</evidence>
<evidence type="ECO:0000259" key="12">
    <source>
        <dbReference type="PROSITE" id="PS51199"/>
    </source>
</evidence>
<dbReference type="InterPro" id="IPR007693">
    <property type="entry name" value="DNA_helicase_DnaB-like_N"/>
</dbReference>
<dbReference type="InterPro" id="IPR036185">
    <property type="entry name" value="DNA_heli_DnaB-like_N_sf"/>
</dbReference>
<dbReference type="GO" id="GO:1990077">
    <property type="term" value="C:primosome complex"/>
    <property type="evidence" value="ECO:0007669"/>
    <property type="project" value="UniProtKB-KW"/>
</dbReference>
<comment type="caution">
    <text evidence="13">The sequence shown here is derived from an EMBL/GenBank/DDBJ whole genome shotgun (WGS) entry which is preliminary data.</text>
</comment>
<organism evidence="13">
    <name type="scientific">bioreactor metagenome</name>
    <dbReference type="NCBI Taxonomy" id="1076179"/>
    <lineage>
        <taxon>unclassified sequences</taxon>
        <taxon>metagenomes</taxon>
        <taxon>ecological metagenomes</taxon>
    </lineage>
</organism>
<dbReference type="EMBL" id="VSSQ01002153">
    <property type="protein sequence ID" value="MPM13660.1"/>
    <property type="molecule type" value="Genomic_DNA"/>
</dbReference>
<proteinExistence type="inferred from homology"/>
<dbReference type="GO" id="GO:0043139">
    <property type="term" value="F:5'-3' DNA helicase activity"/>
    <property type="evidence" value="ECO:0007669"/>
    <property type="project" value="UniProtKB-EC"/>
</dbReference>
<reference evidence="13" key="1">
    <citation type="submission" date="2019-08" db="EMBL/GenBank/DDBJ databases">
        <authorList>
            <person name="Kucharzyk K."/>
            <person name="Murdoch R.W."/>
            <person name="Higgins S."/>
            <person name="Loffler F."/>
        </authorList>
    </citation>
    <scope>NUCLEOTIDE SEQUENCE</scope>
</reference>
<gene>
    <name evidence="13" type="primary">dnaC_19</name>
    <name evidence="13" type="ORF">SDC9_60019</name>
</gene>
<name>A0A644XBS5_9ZZZZ</name>
<evidence type="ECO:0000256" key="8">
    <source>
        <dbReference type="ARBA" id="ARBA00023125"/>
    </source>
</evidence>
<dbReference type="InterPro" id="IPR016136">
    <property type="entry name" value="DNA_helicase_N/primase_C"/>
</dbReference>